<sequence length="289" mass="31839">MSAAARTLRARADATSAPLPALRVRAERLAATIVLGEHGRRRAGMGEEFWQYRQAVPGDAASSIDWRRSARSDATFIRQTEWSAAQTVTLWSDAARSMAYPETGETKAERAALLALALAILLNQGGERVGHAAPDLRPATGRIQLDRLTALLGREGGGCDYGLPPAATQGTSTHVLFSDFLAPGEELFERLTHIGRQGERGVLVQILDESEEAFPFDGRTEFRSMGGAVRFETERARALRSDYRAKLEERRRRLATLARRAGWLFHVHHVQTPPRAALIWLHGALGDVR</sequence>
<protein>
    <submittedName>
        <fullName evidence="2">DUF58 domain-containing protein</fullName>
    </submittedName>
</protein>
<dbReference type="Pfam" id="PF01882">
    <property type="entry name" value="DUF58"/>
    <property type="match status" value="1"/>
</dbReference>
<evidence type="ECO:0000313" key="3">
    <source>
        <dbReference type="Proteomes" id="UP000594800"/>
    </source>
</evidence>
<dbReference type="EMBL" id="CP064942">
    <property type="protein sequence ID" value="QPH53027.1"/>
    <property type="molecule type" value="Genomic_DNA"/>
</dbReference>
<dbReference type="PANTHER" id="PTHR33608">
    <property type="entry name" value="BLL2464 PROTEIN"/>
    <property type="match status" value="1"/>
</dbReference>
<dbReference type="AlphaFoldDB" id="A0A7S9LPP2"/>
<accession>A0A7S9LPP2</accession>
<dbReference type="RefSeq" id="WP_196102238.1">
    <property type="nucleotide sequence ID" value="NZ_CP064942.1"/>
</dbReference>
<keyword evidence="3" id="KW-1185">Reference proteome</keyword>
<name>A0A7S9LPP2_9RHOB</name>
<evidence type="ECO:0000313" key="2">
    <source>
        <dbReference type="EMBL" id="QPH53027.1"/>
    </source>
</evidence>
<dbReference type="Proteomes" id="UP000594800">
    <property type="component" value="Chromosome"/>
</dbReference>
<evidence type="ECO:0000259" key="1">
    <source>
        <dbReference type="Pfam" id="PF01882"/>
    </source>
</evidence>
<proteinExistence type="predicted"/>
<gene>
    <name evidence="2" type="ORF">I0K15_14620</name>
</gene>
<reference evidence="2 3" key="1">
    <citation type="submission" date="2020-11" db="EMBL/GenBank/DDBJ databases">
        <title>Description of Pontivivens ytuae sp. nov. isolated from deep sea sediment of Mariana Trench.</title>
        <authorList>
            <person name="Wang Z."/>
            <person name="Sun Q.-L."/>
            <person name="Xu X.-D."/>
            <person name="Tang Y.-Z."/>
            <person name="Zhang J."/>
        </authorList>
    </citation>
    <scope>NUCLEOTIDE SEQUENCE [LARGE SCALE GENOMIC DNA]</scope>
    <source>
        <strain evidence="2 3">MT2928</strain>
    </source>
</reference>
<organism evidence="2 3">
    <name type="scientific">Pontivivens ytuae</name>
    <dbReference type="NCBI Taxonomy" id="2789856"/>
    <lineage>
        <taxon>Bacteria</taxon>
        <taxon>Pseudomonadati</taxon>
        <taxon>Pseudomonadota</taxon>
        <taxon>Alphaproteobacteria</taxon>
        <taxon>Rhodobacterales</taxon>
        <taxon>Paracoccaceae</taxon>
        <taxon>Pontivivens</taxon>
    </lineage>
</organism>
<dbReference type="PANTHER" id="PTHR33608:SF6">
    <property type="entry name" value="BLL2464 PROTEIN"/>
    <property type="match status" value="1"/>
</dbReference>
<dbReference type="InterPro" id="IPR002881">
    <property type="entry name" value="DUF58"/>
</dbReference>
<feature type="domain" description="DUF58" evidence="1">
    <location>
        <begin position="51"/>
        <end position="251"/>
    </location>
</feature>
<dbReference type="KEGG" id="poz:I0K15_14620"/>